<dbReference type="RefSeq" id="WP_114006443.1">
    <property type="nucleotide sequence ID" value="NZ_QGDC01000011.1"/>
</dbReference>
<dbReference type="Pfam" id="PF20029">
    <property type="entry name" value="DUF6436"/>
    <property type="match status" value="1"/>
</dbReference>
<dbReference type="InterPro" id="IPR036249">
    <property type="entry name" value="Thioredoxin-like_sf"/>
</dbReference>
<accession>A0A367GK21</accession>
<evidence type="ECO:0000313" key="3">
    <source>
        <dbReference type="Proteomes" id="UP000253209"/>
    </source>
</evidence>
<name>A0A367GK21_9SPHI</name>
<dbReference type="SUPFAM" id="SSF52833">
    <property type="entry name" value="Thioredoxin-like"/>
    <property type="match status" value="1"/>
</dbReference>
<reference evidence="2 3" key="1">
    <citation type="submission" date="2018-05" db="EMBL/GenBank/DDBJ databases">
        <title>Mucilaginibacter hurinus sp. nov., isolated from briquette warehouse soil.</title>
        <authorList>
            <person name="Choi L."/>
        </authorList>
    </citation>
    <scope>NUCLEOTIDE SEQUENCE [LARGE SCALE GENOMIC DNA]</scope>
    <source>
        <strain evidence="2 3">ZR32</strain>
    </source>
</reference>
<dbReference type="InterPro" id="IPR013766">
    <property type="entry name" value="Thioredoxin_domain"/>
</dbReference>
<dbReference type="OrthoDB" id="8897581at2"/>
<dbReference type="Proteomes" id="UP000253209">
    <property type="component" value="Unassembled WGS sequence"/>
</dbReference>
<feature type="domain" description="Thioredoxin" evidence="1">
    <location>
        <begin position="28"/>
        <end position="174"/>
    </location>
</feature>
<keyword evidence="3" id="KW-1185">Reference proteome</keyword>
<dbReference type="PROSITE" id="PS51352">
    <property type="entry name" value="THIOREDOXIN_2"/>
    <property type="match status" value="1"/>
</dbReference>
<dbReference type="AlphaFoldDB" id="A0A367GK21"/>
<proteinExistence type="predicted"/>
<organism evidence="2 3">
    <name type="scientific">Mucilaginibacter hurinus</name>
    <dbReference type="NCBI Taxonomy" id="2201324"/>
    <lineage>
        <taxon>Bacteria</taxon>
        <taxon>Pseudomonadati</taxon>
        <taxon>Bacteroidota</taxon>
        <taxon>Sphingobacteriia</taxon>
        <taxon>Sphingobacteriales</taxon>
        <taxon>Sphingobacteriaceae</taxon>
        <taxon>Mucilaginibacter</taxon>
    </lineage>
</organism>
<dbReference type="Gene3D" id="3.40.30.10">
    <property type="entry name" value="Glutaredoxin"/>
    <property type="match status" value="1"/>
</dbReference>
<evidence type="ECO:0000259" key="1">
    <source>
        <dbReference type="PROSITE" id="PS51352"/>
    </source>
</evidence>
<evidence type="ECO:0000313" key="2">
    <source>
        <dbReference type="EMBL" id="RCH53670.1"/>
    </source>
</evidence>
<gene>
    <name evidence="2" type="ORF">DJ568_16675</name>
</gene>
<dbReference type="EMBL" id="QGDC01000011">
    <property type="protein sequence ID" value="RCH53670.1"/>
    <property type="molecule type" value="Genomic_DNA"/>
</dbReference>
<sequence length="199" mass="22865">MRKKLVFIWLTFLIVALGAIFWYNDWVYQLPTPVPEHYKAVKFGSQITNEGVLDKYAAKPVFLHFFNPRCPCSKFNITHFKALVKEYGSRINFVIVVVSPHQYTEKQIQDKFNINLPVVFDSSLASACGVYSTPQAVLLDSRHQLYYRGNYNSSRYCTDEKTSYAKIALKGLLQDNTRLFFNAKALTAYGCGLPDNCKY</sequence>
<protein>
    <submittedName>
        <fullName evidence="2">AhpC/TSA family protein</fullName>
    </submittedName>
</protein>
<comment type="caution">
    <text evidence="2">The sequence shown here is derived from an EMBL/GenBank/DDBJ whole genome shotgun (WGS) entry which is preliminary data.</text>
</comment>
<dbReference type="InterPro" id="IPR045494">
    <property type="entry name" value="DUF6436"/>
</dbReference>